<dbReference type="InterPro" id="IPR009003">
    <property type="entry name" value="Peptidase_S1_PA"/>
</dbReference>
<evidence type="ECO:0000259" key="7">
    <source>
        <dbReference type="PROSITE" id="PS50240"/>
    </source>
</evidence>
<dbReference type="EMBL" id="NCKV01013125">
    <property type="protein sequence ID" value="RWS21226.1"/>
    <property type="molecule type" value="Genomic_DNA"/>
</dbReference>
<dbReference type="CDD" id="cd00190">
    <property type="entry name" value="Tryp_SPc"/>
    <property type="match status" value="1"/>
</dbReference>
<gene>
    <name evidence="8" type="ORF">B4U80_08605</name>
</gene>
<comment type="similarity">
    <text evidence="6">Belongs to the peptidase S1 family. CLIP subfamily.</text>
</comment>
<dbReference type="STRING" id="299467.A0A443S132"/>
<name>A0A443S132_9ACAR</name>
<keyword evidence="3" id="KW-0732">Signal</keyword>
<dbReference type="GO" id="GO:0005576">
    <property type="term" value="C:extracellular region"/>
    <property type="evidence" value="ECO:0007669"/>
    <property type="project" value="UniProtKB-SubCell"/>
</dbReference>
<evidence type="ECO:0000256" key="3">
    <source>
        <dbReference type="ARBA" id="ARBA00022729"/>
    </source>
</evidence>
<evidence type="ECO:0000256" key="2">
    <source>
        <dbReference type="ARBA" id="ARBA00022525"/>
    </source>
</evidence>
<accession>A0A443S132</accession>
<comment type="subcellular location">
    <subcellularLocation>
        <location evidence="1">Secreted</location>
    </subcellularLocation>
</comment>
<comment type="caution">
    <text evidence="8">The sequence shown here is derived from an EMBL/GenBank/DDBJ whole genome shotgun (WGS) entry which is preliminary data.</text>
</comment>
<dbReference type="PANTHER" id="PTHR24256">
    <property type="entry name" value="TRYPTASE-RELATED"/>
    <property type="match status" value="1"/>
</dbReference>
<keyword evidence="2" id="KW-0964">Secreted</keyword>
<dbReference type="PROSITE" id="PS50240">
    <property type="entry name" value="TRYPSIN_DOM"/>
    <property type="match status" value="1"/>
</dbReference>
<evidence type="ECO:0000256" key="1">
    <source>
        <dbReference type="ARBA" id="ARBA00004613"/>
    </source>
</evidence>
<dbReference type="InterPro" id="IPR051487">
    <property type="entry name" value="Ser/Thr_Proteases_Immune/Dev"/>
</dbReference>
<dbReference type="Gene3D" id="2.40.10.10">
    <property type="entry name" value="Trypsin-like serine proteases"/>
    <property type="match status" value="2"/>
</dbReference>
<evidence type="ECO:0000256" key="5">
    <source>
        <dbReference type="ARBA" id="ARBA00023180"/>
    </source>
</evidence>
<proteinExistence type="inferred from homology"/>
<dbReference type="SUPFAM" id="SSF50494">
    <property type="entry name" value="Trypsin-like serine proteases"/>
    <property type="match status" value="1"/>
</dbReference>
<reference evidence="8 9" key="1">
    <citation type="journal article" date="2018" name="Gigascience">
        <title>Genomes of trombidid mites reveal novel predicted allergens and laterally-transferred genes associated with secondary metabolism.</title>
        <authorList>
            <person name="Dong X."/>
            <person name="Chaisiri K."/>
            <person name="Xia D."/>
            <person name="Armstrong S.D."/>
            <person name="Fang Y."/>
            <person name="Donnelly M.J."/>
            <person name="Kadowaki T."/>
            <person name="McGarry J.W."/>
            <person name="Darby A.C."/>
            <person name="Makepeace B.L."/>
        </authorList>
    </citation>
    <scope>NUCLEOTIDE SEQUENCE [LARGE SCALE GENOMIC DNA]</scope>
    <source>
        <strain evidence="8">UoL-UT</strain>
    </source>
</reference>
<evidence type="ECO:0000256" key="4">
    <source>
        <dbReference type="ARBA" id="ARBA00023157"/>
    </source>
</evidence>
<dbReference type="PROSITE" id="PS00135">
    <property type="entry name" value="TRYPSIN_SER"/>
    <property type="match status" value="1"/>
</dbReference>
<dbReference type="InterPro" id="IPR001254">
    <property type="entry name" value="Trypsin_dom"/>
</dbReference>
<organism evidence="8 9">
    <name type="scientific">Leptotrombidium deliense</name>
    <dbReference type="NCBI Taxonomy" id="299467"/>
    <lineage>
        <taxon>Eukaryota</taxon>
        <taxon>Metazoa</taxon>
        <taxon>Ecdysozoa</taxon>
        <taxon>Arthropoda</taxon>
        <taxon>Chelicerata</taxon>
        <taxon>Arachnida</taxon>
        <taxon>Acari</taxon>
        <taxon>Acariformes</taxon>
        <taxon>Trombidiformes</taxon>
        <taxon>Prostigmata</taxon>
        <taxon>Anystina</taxon>
        <taxon>Parasitengona</taxon>
        <taxon>Trombiculoidea</taxon>
        <taxon>Trombiculidae</taxon>
        <taxon>Leptotrombidium</taxon>
    </lineage>
</organism>
<dbReference type="AlphaFoldDB" id="A0A443S132"/>
<dbReference type="Proteomes" id="UP000288716">
    <property type="component" value="Unassembled WGS sequence"/>
</dbReference>
<dbReference type="GO" id="GO:0006508">
    <property type="term" value="P:proteolysis"/>
    <property type="evidence" value="ECO:0007669"/>
    <property type="project" value="InterPro"/>
</dbReference>
<dbReference type="GO" id="GO:0004252">
    <property type="term" value="F:serine-type endopeptidase activity"/>
    <property type="evidence" value="ECO:0007669"/>
    <property type="project" value="InterPro"/>
</dbReference>
<evidence type="ECO:0000313" key="9">
    <source>
        <dbReference type="Proteomes" id="UP000288716"/>
    </source>
</evidence>
<dbReference type="FunFam" id="2.40.10.10:FF:000054">
    <property type="entry name" value="Complement C1r subcomponent"/>
    <property type="match status" value="1"/>
</dbReference>
<evidence type="ECO:0000313" key="8">
    <source>
        <dbReference type="EMBL" id="RWS21226.1"/>
    </source>
</evidence>
<keyword evidence="9" id="KW-1185">Reference proteome</keyword>
<sequence length="203" mass="22651">METAERVEACVGELDITKKDGERCFNVTELFPHEDYDQCTDRIRDDIALIKLPKKIKIPNLTKKGFGSTNTACKPKDEEEYKGFGVTVGWGIVDWDKKTQNSAHLKSVHLPIWSNEDCQKYWSAKNKTIQDTHICAGSDLGQNVCMGDSGGALLWYDSSSKKVQATAVGILSFSGFPCASEGMPAIYTRVSKYLDWIQDTILN</sequence>
<dbReference type="InterPro" id="IPR033116">
    <property type="entry name" value="TRYPSIN_SER"/>
</dbReference>
<dbReference type="VEuPathDB" id="VectorBase:LDEU010814"/>
<feature type="domain" description="Peptidase S1" evidence="7">
    <location>
        <begin position="1"/>
        <end position="202"/>
    </location>
</feature>
<dbReference type="SMART" id="SM00020">
    <property type="entry name" value="Tryp_SPc"/>
    <property type="match status" value="1"/>
</dbReference>
<dbReference type="InterPro" id="IPR043504">
    <property type="entry name" value="Peptidase_S1_PA_chymotrypsin"/>
</dbReference>
<evidence type="ECO:0000256" key="6">
    <source>
        <dbReference type="ARBA" id="ARBA00024195"/>
    </source>
</evidence>
<dbReference type="OrthoDB" id="6339452at2759"/>
<protein>
    <submittedName>
        <fullName evidence="8">Secreted salivary gland peptide-like protein</fullName>
    </submittedName>
</protein>
<keyword evidence="5" id="KW-0325">Glycoprotein</keyword>
<dbReference type="Pfam" id="PF00089">
    <property type="entry name" value="Trypsin"/>
    <property type="match status" value="1"/>
</dbReference>
<keyword evidence="4" id="KW-1015">Disulfide bond</keyword>